<keyword evidence="1" id="KW-0695">RNA-directed DNA polymerase</keyword>
<dbReference type="GO" id="GO:0003964">
    <property type="term" value="F:RNA-directed DNA polymerase activity"/>
    <property type="evidence" value="ECO:0007669"/>
    <property type="project" value="UniProtKB-KW"/>
</dbReference>
<gene>
    <name evidence="1" type="ORF">Tci_919301</name>
</gene>
<feature type="non-terminal residue" evidence="1">
    <location>
        <position position="95"/>
    </location>
</feature>
<keyword evidence="1" id="KW-0808">Transferase</keyword>
<dbReference type="AlphaFoldDB" id="A0A699WGU5"/>
<sequence length="95" mass="10753">IDLRLDKGNSLPDDLTKRANLFHDLKDINHKDSVDLAQKAKIKWAVEGDENSKFFHGIVKNKRRHLAIKEDMVSSEEIKRAVWDCGSDKSPGPDG</sequence>
<keyword evidence="1" id="KW-0548">Nucleotidyltransferase</keyword>
<evidence type="ECO:0000313" key="1">
    <source>
        <dbReference type="EMBL" id="GFD47332.1"/>
    </source>
</evidence>
<comment type="caution">
    <text evidence="1">The sequence shown here is derived from an EMBL/GenBank/DDBJ whole genome shotgun (WGS) entry which is preliminary data.</text>
</comment>
<feature type="non-terminal residue" evidence="1">
    <location>
        <position position="1"/>
    </location>
</feature>
<organism evidence="1">
    <name type="scientific">Tanacetum cinerariifolium</name>
    <name type="common">Dalmatian daisy</name>
    <name type="synonym">Chrysanthemum cinerariifolium</name>
    <dbReference type="NCBI Taxonomy" id="118510"/>
    <lineage>
        <taxon>Eukaryota</taxon>
        <taxon>Viridiplantae</taxon>
        <taxon>Streptophyta</taxon>
        <taxon>Embryophyta</taxon>
        <taxon>Tracheophyta</taxon>
        <taxon>Spermatophyta</taxon>
        <taxon>Magnoliopsida</taxon>
        <taxon>eudicotyledons</taxon>
        <taxon>Gunneridae</taxon>
        <taxon>Pentapetalae</taxon>
        <taxon>asterids</taxon>
        <taxon>campanulids</taxon>
        <taxon>Asterales</taxon>
        <taxon>Asteraceae</taxon>
        <taxon>Asteroideae</taxon>
        <taxon>Anthemideae</taxon>
        <taxon>Anthemidinae</taxon>
        <taxon>Tanacetum</taxon>
    </lineage>
</organism>
<reference evidence="1" key="1">
    <citation type="journal article" date="2019" name="Sci. Rep.">
        <title>Draft genome of Tanacetum cinerariifolium, the natural source of mosquito coil.</title>
        <authorList>
            <person name="Yamashiro T."/>
            <person name="Shiraishi A."/>
            <person name="Satake H."/>
            <person name="Nakayama K."/>
        </authorList>
    </citation>
    <scope>NUCLEOTIDE SEQUENCE</scope>
</reference>
<dbReference type="EMBL" id="BKCJ011696709">
    <property type="protein sequence ID" value="GFD47332.1"/>
    <property type="molecule type" value="Genomic_DNA"/>
</dbReference>
<protein>
    <submittedName>
        <fullName evidence="1">RNA-directed DNA polymerase, eukaryota, reverse transcriptase zinc-binding domain protein</fullName>
    </submittedName>
</protein>
<proteinExistence type="predicted"/>
<accession>A0A699WGU5</accession>
<name>A0A699WGU5_TANCI</name>